<accession>A0A6N4QKX2</accession>
<evidence type="ECO:0000313" key="2">
    <source>
        <dbReference type="Proteomes" id="UP000297613"/>
    </source>
</evidence>
<reference evidence="1 2" key="1">
    <citation type="journal article" date="2019" name="PLoS Negl. Trop. Dis.">
        <title>Revisiting the worldwide diversity of Leptospira species in the environment.</title>
        <authorList>
            <person name="Vincent A.T."/>
            <person name="Schiettekatte O."/>
            <person name="Bourhy P."/>
            <person name="Veyrier F.J."/>
            <person name="Picardeau M."/>
        </authorList>
    </citation>
    <scope>NUCLEOTIDE SEQUENCE [LARGE SCALE GENOMIC DNA]</scope>
    <source>
        <strain evidence="1 2">201702445</strain>
    </source>
</reference>
<evidence type="ECO:0000313" key="1">
    <source>
        <dbReference type="EMBL" id="TGL88028.1"/>
    </source>
</evidence>
<dbReference type="PROSITE" id="PS51257">
    <property type="entry name" value="PROKAR_LIPOPROTEIN"/>
    <property type="match status" value="1"/>
</dbReference>
<proteinExistence type="predicted"/>
<organism evidence="1 2">
    <name type="scientific">Leptospira yasudae</name>
    <dbReference type="NCBI Taxonomy" id="2202201"/>
    <lineage>
        <taxon>Bacteria</taxon>
        <taxon>Pseudomonadati</taxon>
        <taxon>Spirochaetota</taxon>
        <taxon>Spirochaetia</taxon>
        <taxon>Leptospirales</taxon>
        <taxon>Leptospiraceae</taxon>
        <taxon>Leptospira</taxon>
    </lineage>
</organism>
<dbReference type="EMBL" id="RQGM01000013">
    <property type="protein sequence ID" value="TGL88028.1"/>
    <property type="molecule type" value="Genomic_DNA"/>
</dbReference>
<comment type="caution">
    <text evidence="1">The sequence shown here is derived from an EMBL/GenBank/DDBJ whole genome shotgun (WGS) entry which is preliminary data.</text>
</comment>
<evidence type="ECO:0008006" key="3">
    <source>
        <dbReference type="Google" id="ProtNLM"/>
    </source>
</evidence>
<name>A0A6N4QKX2_9LEPT</name>
<gene>
    <name evidence="1" type="ORF">EHQ83_04095</name>
</gene>
<protein>
    <recommendedName>
        <fullName evidence="3">Lipoprotein</fullName>
    </recommendedName>
</protein>
<sequence length="104" mass="11990">MKVNAKGFFFLGSVGLFLFLATGCYTGPYRYYDNCQMGSTYSRPCDRYLNDYGYGGGYGYRPYQNYYYRQYPYYNNGGGGGGHNPFHVPSGRYHNIGRPSKWKL</sequence>
<dbReference type="Proteomes" id="UP000297613">
    <property type="component" value="Unassembled WGS sequence"/>
</dbReference>
<dbReference type="RefSeq" id="WP_135573716.1">
    <property type="nucleotide sequence ID" value="NZ_RQGK01000054.1"/>
</dbReference>
<dbReference type="AlphaFoldDB" id="A0A6N4QKX2"/>